<dbReference type="PIRSF" id="PIRSF006603">
    <property type="entry name" value="DinF"/>
    <property type="match status" value="1"/>
</dbReference>
<feature type="transmembrane region" description="Helical" evidence="10">
    <location>
        <begin position="320"/>
        <end position="347"/>
    </location>
</feature>
<gene>
    <name evidence="11" type="ORF">C7U55_00560</name>
</gene>
<dbReference type="Proteomes" id="UP000241201">
    <property type="component" value="Unassembled WGS sequence"/>
</dbReference>
<evidence type="ECO:0000256" key="2">
    <source>
        <dbReference type="ARBA" id="ARBA00008417"/>
    </source>
</evidence>
<comment type="similarity">
    <text evidence="2">Belongs to the multi antimicrobial extrusion (MATE) (TC 2.A.66.1) family. MepA subfamily.</text>
</comment>
<feature type="transmembrane region" description="Helical" evidence="10">
    <location>
        <begin position="197"/>
        <end position="216"/>
    </location>
</feature>
<dbReference type="PANTHER" id="PTHR43823">
    <property type="entry name" value="SPORULATION PROTEIN YKVU"/>
    <property type="match status" value="1"/>
</dbReference>
<dbReference type="EMBL" id="PYLP01000001">
    <property type="protein sequence ID" value="PST42080.1"/>
    <property type="molecule type" value="Genomic_DNA"/>
</dbReference>
<dbReference type="GO" id="GO:0005886">
    <property type="term" value="C:plasma membrane"/>
    <property type="evidence" value="ECO:0007669"/>
    <property type="project" value="UniProtKB-SubCell"/>
</dbReference>
<feature type="transmembrane region" description="Helical" evidence="10">
    <location>
        <begin position="167"/>
        <end position="190"/>
    </location>
</feature>
<feature type="transmembrane region" description="Helical" evidence="10">
    <location>
        <begin position="419"/>
        <end position="441"/>
    </location>
</feature>
<dbReference type="InterPro" id="IPR048279">
    <property type="entry name" value="MdtK-like"/>
</dbReference>
<evidence type="ECO:0000256" key="5">
    <source>
        <dbReference type="ARBA" id="ARBA00022475"/>
    </source>
</evidence>
<dbReference type="InterPro" id="IPR051327">
    <property type="entry name" value="MATE_MepA_subfamily"/>
</dbReference>
<dbReference type="PANTHER" id="PTHR43823:SF3">
    <property type="entry name" value="MULTIDRUG EXPORT PROTEIN MEPA"/>
    <property type="match status" value="1"/>
</dbReference>
<dbReference type="NCBIfam" id="TIGR00797">
    <property type="entry name" value="matE"/>
    <property type="match status" value="1"/>
</dbReference>
<evidence type="ECO:0000256" key="4">
    <source>
        <dbReference type="ARBA" id="ARBA00022448"/>
    </source>
</evidence>
<dbReference type="CDD" id="cd13143">
    <property type="entry name" value="MATE_MepA_like"/>
    <property type="match status" value="1"/>
</dbReference>
<evidence type="ECO:0000313" key="12">
    <source>
        <dbReference type="Proteomes" id="UP000241201"/>
    </source>
</evidence>
<reference evidence="12" key="1">
    <citation type="submission" date="2018-03" db="EMBL/GenBank/DDBJ databases">
        <title>Lachnoclostridium SNUG30370 gen.nov., sp.nov., isolated from human faeces.</title>
        <authorList>
            <person name="Seo B."/>
            <person name="Jeon K."/>
            <person name="Ko G."/>
        </authorList>
    </citation>
    <scope>NUCLEOTIDE SEQUENCE [LARGE SCALE GENOMIC DNA]</scope>
    <source>
        <strain evidence="12">SNUG30370</strain>
    </source>
</reference>
<comment type="subcellular location">
    <subcellularLocation>
        <location evidence="1">Cell membrane</location>
        <topology evidence="1">Multi-pass membrane protein</topology>
    </subcellularLocation>
</comment>
<dbReference type="GeneID" id="77469595"/>
<evidence type="ECO:0000256" key="10">
    <source>
        <dbReference type="SAM" id="Phobius"/>
    </source>
</evidence>
<evidence type="ECO:0000256" key="1">
    <source>
        <dbReference type="ARBA" id="ARBA00004651"/>
    </source>
</evidence>
<comment type="caution">
    <text evidence="11">The sequence shown here is derived from an EMBL/GenBank/DDBJ whole genome shotgun (WGS) entry which is preliminary data.</text>
</comment>
<dbReference type="Pfam" id="PF01554">
    <property type="entry name" value="MatE"/>
    <property type="match status" value="2"/>
</dbReference>
<proteinExistence type="inferred from homology"/>
<keyword evidence="12" id="KW-1185">Reference proteome</keyword>
<keyword evidence="5" id="KW-1003">Cell membrane</keyword>
<dbReference type="GO" id="GO:0046677">
    <property type="term" value="P:response to antibiotic"/>
    <property type="evidence" value="ECO:0007669"/>
    <property type="project" value="UniProtKB-KW"/>
</dbReference>
<dbReference type="GO" id="GO:0015297">
    <property type="term" value="F:antiporter activity"/>
    <property type="evidence" value="ECO:0007669"/>
    <property type="project" value="InterPro"/>
</dbReference>
<dbReference type="RefSeq" id="WP_106986876.1">
    <property type="nucleotide sequence ID" value="NZ_PYLP01000001.1"/>
</dbReference>
<feature type="transmembrane region" description="Helical" evidence="10">
    <location>
        <begin position="236"/>
        <end position="260"/>
    </location>
</feature>
<keyword evidence="6 10" id="KW-0812">Transmembrane</keyword>
<protein>
    <recommendedName>
        <fullName evidence="3">Multidrug export protein MepA</fullName>
    </recommendedName>
</protein>
<feature type="transmembrane region" description="Helical" evidence="10">
    <location>
        <begin position="15"/>
        <end position="35"/>
    </location>
</feature>
<sequence>METQNNFAIGSIPKHIMSIAGPMIIAQLINVLYNVIDRIYIGRIPHVATLAMGGLGICLPIISIVMAFANLFGMGGSPLCSIARGQGKNDDAEEIMGNSFSLLVIFGIILTIVGFIFKEDILWAFGASKHTISYALDYLSIYLIGTIFVLVSLGMNSFINSQGFAKVGMMTVLIGAILNIILDPLFIFVLHMNVKGAAIATVISQGISALWTLQFLTGKQTILKLRKKYFKLNFYYVKRIFSLGTAGFMMGITNSVVTIVCNSTLQTYGGDLYIAIMTIINSIREIAQLPGQGMANACQPVLGYNYGAKEYKRVLTGIKFVTIVSFIMMFVIWLAITLFPEFFIQIFTHNQKIISHGITSLHLYFFGFFMMTFQMVGQSTAVGLGKSKQAIFFSIFRKVIIVAPLTIILPKFIGINGVFIAEAISNFIGGGACYITMWLTIGRKLQQKCKEEAVCIPQH</sequence>
<feature type="transmembrane region" description="Helical" evidence="10">
    <location>
        <begin position="47"/>
        <end position="69"/>
    </location>
</feature>
<organism evidence="11 12">
    <name type="scientific">Faecalibacillus faecis</name>
    <dbReference type="NCBI Taxonomy" id="1982628"/>
    <lineage>
        <taxon>Bacteria</taxon>
        <taxon>Bacillati</taxon>
        <taxon>Bacillota</taxon>
        <taxon>Erysipelotrichia</taxon>
        <taxon>Erysipelotrichales</taxon>
        <taxon>Coprobacillaceae</taxon>
        <taxon>Faecalibacillus</taxon>
    </lineage>
</organism>
<feature type="transmembrane region" description="Helical" evidence="10">
    <location>
        <begin position="138"/>
        <end position="155"/>
    </location>
</feature>
<keyword evidence="7 10" id="KW-1133">Transmembrane helix</keyword>
<evidence type="ECO:0000256" key="6">
    <source>
        <dbReference type="ARBA" id="ARBA00022692"/>
    </source>
</evidence>
<evidence type="ECO:0000256" key="9">
    <source>
        <dbReference type="ARBA" id="ARBA00023251"/>
    </source>
</evidence>
<dbReference type="InterPro" id="IPR045070">
    <property type="entry name" value="MATE_MepA-like"/>
</dbReference>
<dbReference type="AlphaFoldDB" id="A0A2T3G3F7"/>
<dbReference type="InterPro" id="IPR002528">
    <property type="entry name" value="MATE_fam"/>
</dbReference>
<evidence type="ECO:0000313" key="11">
    <source>
        <dbReference type="EMBL" id="PST42080.1"/>
    </source>
</evidence>
<evidence type="ECO:0000256" key="3">
    <source>
        <dbReference type="ARBA" id="ARBA00022106"/>
    </source>
</evidence>
<dbReference type="GO" id="GO:0042910">
    <property type="term" value="F:xenobiotic transmembrane transporter activity"/>
    <property type="evidence" value="ECO:0007669"/>
    <property type="project" value="InterPro"/>
</dbReference>
<keyword evidence="8 10" id="KW-0472">Membrane</keyword>
<accession>A0A2T3G3F7</accession>
<feature type="transmembrane region" description="Helical" evidence="10">
    <location>
        <begin position="353"/>
        <end position="374"/>
    </location>
</feature>
<name>A0A2T3G3F7_9FIRM</name>
<feature type="transmembrane region" description="Helical" evidence="10">
    <location>
        <begin position="95"/>
        <end position="117"/>
    </location>
</feature>
<evidence type="ECO:0000256" key="7">
    <source>
        <dbReference type="ARBA" id="ARBA00022989"/>
    </source>
</evidence>
<keyword evidence="9" id="KW-0046">Antibiotic resistance</keyword>
<feature type="transmembrane region" description="Helical" evidence="10">
    <location>
        <begin position="395"/>
        <end position="413"/>
    </location>
</feature>
<keyword evidence="4" id="KW-0813">Transport</keyword>
<evidence type="ECO:0000256" key="8">
    <source>
        <dbReference type="ARBA" id="ARBA00023136"/>
    </source>
</evidence>